<accession>A0A2C5YLX4</accession>
<feature type="domain" description="tRNA(Ile)-lysidine/2-thiocytidine synthase N-terminal" evidence="8">
    <location>
        <begin position="8"/>
        <end position="250"/>
    </location>
</feature>
<evidence type="ECO:0000256" key="3">
    <source>
        <dbReference type="ARBA" id="ARBA00022694"/>
    </source>
</evidence>
<dbReference type="InterPro" id="IPR014729">
    <property type="entry name" value="Rossmann-like_a/b/a_fold"/>
</dbReference>
<dbReference type="GO" id="GO:0008033">
    <property type="term" value="P:tRNA processing"/>
    <property type="evidence" value="ECO:0007669"/>
    <property type="project" value="UniProtKB-KW"/>
</dbReference>
<dbReference type="InterPro" id="IPR011063">
    <property type="entry name" value="TilS/TtcA_N"/>
</dbReference>
<comment type="caution">
    <text evidence="9">The sequence shown here is derived from an EMBL/GenBank/DDBJ whole genome shotgun (WGS) entry which is preliminary data.</text>
</comment>
<dbReference type="InterPro" id="IPR012795">
    <property type="entry name" value="tRNA_Ile_lys_synt_N"/>
</dbReference>
<dbReference type="EC" id="6.3.4.19" evidence="1"/>
<dbReference type="GO" id="GO:0005524">
    <property type="term" value="F:ATP binding"/>
    <property type="evidence" value="ECO:0007669"/>
    <property type="project" value="UniProtKB-KW"/>
</dbReference>
<name>A0A2C5YLX4_9HYPO</name>
<evidence type="ECO:0000256" key="7">
    <source>
        <dbReference type="SAM" id="MobiDB-lite"/>
    </source>
</evidence>
<dbReference type="AlphaFoldDB" id="A0A2C5YLX4"/>
<keyword evidence="2" id="KW-0436">Ligase</keyword>
<dbReference type="Pfam" id="PF01171">
    <property type="entry name" value="ATP_bind_3"/>
    <property type="match status" value="1"/>
</dbReference>
<dbReference type="HAMAP" id="MF_01161">
    <property type="entry name" value="tRNA_Ile_lys_synt"/>
    <property type="match status" value="1"/>
</dbReference>
<dbReference type="OrthoDB" id="434144at2759"/>
<evidence type="ECO:0000256" key="6">
    <source>
        <dbReference type="ARBA" id="ARBA00048539"/>
    </source>
</evidence>
<dbReference type="GO" id="GO:0032267">
    <property type="term" value="F:tRNA(Ile)-lysidine synthase activity"/>
    <property type="evidence" value="ECO:0007669"/>
    <property type="project" value="UniProtKB-EC"/>
</dbReference>
<dbReference type="Proteomes" id="UP000226431">
    <property type="component" value="Unassembled WGS sequence"/>
</dbReference>
<feature type="compositionally biased region" description="Low complexity" evidence="7">
    <location>
        <begin position="402"/>
        <end position="413"/>
    </location>
</feature>
<proteinExistence type="inferred from homology"/>
<evidence type="ECO:0000259" key="8">
    <source>
        <dbReference type="Pfam" id="PF01171"/>
    </source>
</evidence>
<evidence type="ECO:0000313" key="10">
    <source>
        <dbReference type="Proteomes" id="UP000226431"/>
    </source>
</evidence>
<dbReference type="SUPFAM" id="SSF52402">
    <property type="entry name" value="Adenine nucleotide alpha hydrolases-like"/>
    <property type="match status" value="1"/>
</dbReference>
<dbReference type="PANTHER" id="PTHR43033">
    <property type="entry name" value="TRNA(ILE)-LYSIDINE SYNTHASE-RELATED"/>
    <property type="match status" value="1"/>
</dbReference>
<feature type="region of interest" description="Disordered" evidence="7">
    <location>
        <begin position="179"/>
        <end position="201"/>
    </location>
</feature>
<keyword evidence="4" id="KW-0547">Nucleotide-binding</keyword>
<sequence>MSDQRPSVTLAISGGVDSIAMAFLFSRLLKSDEGIRTADGTVRRAVGIVVDHQIRPGSALEALSVARELRRLGLGAVVKRMRWCRAVDVSNVESLARTMRYRMLGVACRSLRARSLFFAHHRDDQYETVLMRLLAGHGYRGLGGIPDSNDIPECCDVHGVYKSGLKDEWTDSQTEQLSNFPRQDADDKNRQPPFSSLEPLECEDGGVSIHRPLLEFDKDRLVATCEANGLRWFEDDTNSDPTLTMRNAVRYLVRTHRLPRALQKPAILALSERARLRRRTEESEAHRLLVREAVVKHFDPNVGTLTVELPSLKPPRSNPFRRLFARERSRARRRHQRVVAAAAIRKLIDFVTPDTHLPPLTALAGTVDRLFPADGRRRSAAFTMSGVLFRPEVGPERRWTLSRAPFPSSRPAPQQTFPGSEASRRGKCWTEIKLWDGRFWLRISSRVSANLIVKPLKPQHVQAFQRTLPPKQRARLQQLLRHHAAGKTRYSLPALYSEEATTRTTRLLALPSLGIDVPGLDRWVRYGVRYRKTEGGLVGSGSDG</sequence>
<feature type="region of interest" description="Disordered" evidence="7">
    <location>
        <begin position="401"/>
        <end position="423"/>
    </location>
</feature>
<evidence type="ECO:0000256" key="2">
    <source>
        <dbReference type="ARBA" id="ARBA00022598"/>
    </source>
</evidence>
<reference evidence="9 10" key="1">
    <citation type="submission" date="2017-06" db="EMBL/GenBank/DDBJ databases">
        <title>Ant-infecting Ophiocordyceps genomes reveal a high diversity of potential behavioral manipulation genes and a possible major role for enterotoxins.</title>
        <authorList>
            <person name="De Bekker C."/>
            <person name="Evans H.C."/>
            <person name="Brachmann A."/>
            <person name="Hughes D.P."/>
        </authorList>
    </citation>
    <scope>NUCLEOTIDE SEQUENCE [LARGE SCALE GENOMIC DNA]</scope>
    <source>
        <strain evidence="9 10">Map16</strain>
    </source>
</reference>
<evidence type="ECO:0000256" key="5">
    <source>
        <dbReference type="ARBA" id="ARBA00022840"/>
    </source>
</evidence>
<dbReference type="PANTHER" id="PTHR43033:SF1">
    <property type="entry name" value="TRNA(ILE)-LYSIDINE SYNTHASE-RELATED"/>
    <property type="match status" value="1"/>
</dbReference>
<keyword evidence="3" id="KW-0819">tRNA processing</keyword>
<dbReference type="Gene3D" id="3.40.50.620">
    <property type="entry name" value="HUPs"/>
    <property type="match status" value="1"/>
</dbReference>
<protein>
    <recommendedName>
        <fullName evidence="1">tRNA(Ile)-lysidine synthetase</fullName>
        <ecNumber evidence="1">6.3.4.19</ecNumber>
    </recommendedName>
</protein>
<keyword evidence="5" id="KW-0067">ATP-binding</keyword>
<organism evidence="9 10">
    <name type="scientific">Ophiocordyceps camponoti-rufipedis</name>
    <dbReference type="NCBI Taxonomy" id="2004952"/>
    <lineage>
        <taxon>Eukaryota</taxon>
        <taxon>Fungi</taxon>
        <taxon>Dikarya</taxon>
        <taxon>Ascomycota</taxon>
        <taxon>Pezizomycotina</taxon>
        <taxon>Sordariomycetes</taxon>
        <taxon>Hypocreomycetidae</taxon>
        <taxon>Hypocreales</taxon>
        <taxon>Ophiocordycipitaceae</taxon>
        <taxon>Ophiocordyceps</taxon>
    </lineage>
</organism>
<keyword evidence="10" id="KW-1185">Reference proteome</keyword>
<dbReference type="InterPro" id="IPR012094">
    <property type="entry name" value="tRNA_Ile_lys_synt"/>
</dbReference>
<evidence type="ECO:0000313" key="9">
    <source>
        <dbReference type="EMBL" id="PHH68014.1"/>
    </source>
</evidence>
<gene>
    <name evidence="9" type="ORF">CDD80_313</name>
</gene>
<dbReference type="STRING" id="2004952.A0A2C5YLX4"/>
<dbReference type="CDD" id="cd01992">
    <property type="entry name" value="TilS_N"/>
    <property type="match status" value="1"/>
</dbReference>
<dbReference type="EMBL" id="NJES01001083">
    <property type="protein sequence ID" value="PHH68014.1"/>
    <property type="molecule type" value="Genomic_DNA"/>
</dbReference>
<evidence type="ECO:0000256" key="4">
    <source>
        <dbReference type="ARBA" id="ARBA00022741"/>
    </source>
</evidence>
<evidence type="ECO:0000256" key="1">
    <source>
        <dbReference type="ARBA" id="ARBA00013267"/>
    </source>
</evidence>
<comment type="catalytic activity">
    <reaction evidence="6">
        <text>cytidine(34) in tRNA(Ile2) + L-lysine + ATP = lysidine(34) in tRNA(Ile2) + AMP + diphosphate + H(+)</text>
        <dbReference type="Rhea" id="RHEA:43744"/>
        <dbReference type="Rhea" id="RHEA-COMP:10625"/>
        <dbReference type="Rhea" id="RHEA-COMP:10670"/>
        <dbReference type="ChEBI" id="CHEBI:15378"/>
        <dbReference type="ChEBI" id="CHEBI:30616"/>
        <dbReference type="ChEBI" id="CHEBI:32551"/>
        <dbReference type="ChEBI" id="CHEBI:33019"/>
        <dbReference type="ChEBI" id="CHEBI:82748"/>
        <dbReference type="ChEBI" id="CHEBI:83665"/>
        <dbReference type="ChEBI" id="CHEBI:456215"/>
        <dbReference type="EC" id="6.3.4.19"/>
    </reaction>
</comment>